<evidence type="ECO:0000256" key="2">
    <source>
        <dbReference type="ARBA" id="ARBA00022723"/>
    </source>
</evidence>
<evidence type="ECO:0000313" key="6">
    <source>
        <dbReference type="EMBL" id="PPE74411.1"/>
    </source>
</evidence>
<evidence type="ECO:0000256" key="4">
    <source>
        <dbReference type="ARBA" id="ARBA00023014"/>
    </source>
</evidence>
<proteinExistence type="predicted"/>
<dbReference type="Gene3D" id="2.102.10.10">
    <property type="entry name" value="Rieske [2Fe-2S] iron-sulphur domain"/>
    <property type="match status" value="1"/>
</dbReference>
<dbReference type="SUPFAM" id="SSF50022">
    <property type="entry name" value="ISP domain"/>
    <property type="match status" value="1"/>
</dbReference>
<gene>
    <name evidence="6" type="ORF">C3942_06495</name>
</gene>
<sequence>MSTEANAAAAATFTPVLKLADLPANTKKAVQVGARCILVCNNNDKLFAISNVCSHNEKPLERGRMGNGWIACPVHGARFDLATGAALNLPAKLPVATYEVRVSGDDIEVLV</sequence>
<dbReference type="RefSeq" id="WP_104229569.1">
    <property type="nucleotide sequence ID" value="NZ_PSNW01000003.1"/>
</dbReference>
<keyword evidence="3" id="KW-0408">Iron</keyword>
<evidence type="ECO:0000256" key="1">
    <source>
        <dbReference type="ARBA" id="ARBA00022714"/>
    </source>
</evidence>
<feature type="domain" description="Rieske" evidence="5">
    <location>
        <begin position="14"/>
        <end position="109"/>
    </location>
</feature>
<name>A0A2S5THH3_9GAMM</name>
<dbReference type="InterPro" id="IPR017941">
    <property type="entry name" value="Rieske_2Fe-2S"/>
</dbReference>
<keyword evidence="4" id="KW-0411">Iron-sulfur</keyword>
<dbReference type="Proteomes" id="UP000238220">
    <property type="component" value="Unassembled WGS sequence"/>
</dbReference>
<organism evidence="6 7">
    <name type="scientific">Solimonas fluminis</name>
    <dbReference type="NCBI Taxonomy" id="2086571"/>
    <lineage>
        <taxon>Bacteria</taxon>
        <taxon>Pseudomonadati</taxon>
        <taxon>Pseudomonadota</taxon>
        <taxon>Gammaproteobacteria</taxon>
        <taxon>Nevskiales</taxon>
        <taxon>Nevskiaceae</taxon>
        <taxon>Solimonas</taxon>
    </lineage>
</organism>
<dbReference type="GO" id="GO:0046872">
    <property type="term" value="F:metal ion binding"/>
    <property type="evidence" value="ECO:0007669"/>
    <property type="project" value="UniProtKB-KW"/>
</dbReference>
<keyword evidence="7" id="KW-1185">Reference proteome</keyword>
<comment type="caution">
    <text evidence="6">The sequence shown here is derived from an EMBL/GenBank/DDBJ whole genome shotgun (WGS) entry which is preliminary data.</text>
</comment>
<dbReference type="EMBL" id="PSNW01000003">
    <property type="protein sequence ID" value="PPE74411.1"/>
    <property type="molecule type" value="Genomic_DNA"/>
</dbReference>
<evidence type="ECO:0000313" key="7">
    <source>
        <dbReference type="Proteomes" id="UP000238220"/>
    </source>
</evidence>
<dbReference type="InterPro" id="IPR036922">
    <property type="entry name" value="Rieske_2Fe-2S_sf"/>
</dbReference>
<dbReference type="AlphaFoldDB" id="A0A2S5THH3"/>
<dbReference type="Pfam" id="PF00355">
    <property type="entry name" value="Rieske"/>
    <property type="match status" value="1"/>
</dbReference>
<dbReference type="GO" id="GO:0051537">
    <property type="term" value="F:2 iron, 2 sulfur cluster binding"/>
    <property type="evidence" value="ECO:0007669"/>
    <property type="project" value="UniProtKB-KW"/>
</dbReference>
<accession>A0A2S5THH3</accession>
<keyword evidence="2" id="KW-0479">Metal-binding</keyword>
<dbReference type="PANTHER" id="PTHR21496">
    <property type="entry name" value="FERREDOXIN-RELATED"/>
    <property type="match status" value="1"/>
</dbReference>
<evidence type="ECO:0000256" key="3">
    <source>
        <dbReference type="ARBA" id="ARBA00023004"/>
    </source>
</evidence>
<evidence type="ECO:0000259" key="5">
    <source>
        <dbReference type="PROSITE" id="PS51296"/>
    </source>
</evidence>
<dbReference type="PANTHER" id="PTHR21496:SF23">
    <property type="entry name" value="3-PHENYLPROPIONATE_CINNAMIC ACID DIOXYGENASE FERREDOXIN SUBUNIT"/>
    <property type="match status" value="1"/>
</dbReference>
<dbReference type="PROSITE" id="PS51296">
    <property type="entry name" value="RIESKE"/>
    <property type="match status" value="1"/>
</dbReference>
<protein>
    <submittedName>
        <fullName evidence="6">(2Fe-2S)-binding protein</fullName>
    </submittedName>
</protein>
<dbReference type="OrthoDB" id="9800167at2"/>
<keyword evidence="1" id="KW-0001">2Fe-2S</keyword>
<reference evidence="6 7" key="1">
    <citation type="submission" date="2018-02" db="EMBL/GenBank/DDBJ databases">
        <title>Genome sequencing of Solimonas sp. HR-BB.</title>
        <authorList>
            <person name="Lee Y."/>
            <person name="Jeon C.O."/>
        </authorList>
    </citation>
    <scope>NUCLEOTIDE SEQUENCE [LARGE SCALE GENOMIC DNA]</scope>
    <source>
        <strain evidence="6 7">HR-BB</strain>
    </source>
</reference>